<proteinExistence type="predicted"/>
<reference evidence="1" key="1">
    <citation type="submission" date="2023-07" db="EMBL/GenBank/DDBJ databases">
        <title>draft genome sequence of fig (Ficus carica).</title>
        <authorList>
            <person name="Takahashi T."/>
            <person name="Nishimura K."/>
        </authorList>
    </citation>
    <scope>NUCLEOTIDE SEQUENCE</scope>
</reference>
<protein>
    <submittedName>
        <fullName evidence="1">Uncharacterized protein</fullName>
    </submittedName>
</protein>
<dbReference type="EMBL" id="BTGU01000110">
    <property type="protein sequence ID" value="GMN61359.1"/>
    <property type="molecule type" value="Genomic_DNA"/>
</dbReference>
<organism evidence="1 3">
    <name type="scientific">Ficus carica</name>
    <name type="common">Common fig</name>
    <dbReference type="NCBI Taxonomy" id="3494"/>
    <lineage>
        <taxon>Eukaryota</taxon>
        <taxon>Viridiplantae</taxon>
        <taxon>Streptophyta</taxon>
        <taxon>Embryophyta</taxon>
        <taxon>Tracheophyta</taxon>
        <taxon>Spermatophyta</taxon>
        <taxon>Magnoliopsida</taxon>
        <taxon>eudicotyledons</taxon>
        <taxon>Gunneridae</taxon>
        <taxon>Pentapetalae</taxon>
        <taxon>rosids</taxon>
        <taxon>fabids</taxon>
        <taxon>Rosales</taxon>
        <taxon>Moraceae</taxon>
        <taxon>Ficeae</taxon>
        <taxon>Ficus</taxon>
    </lineage>
</organism>
<comment type="caution">
    <text evidence="1">The sequence shown here is derived from an EMBL/GenBank/DDBJ whole genome shotgun (WGS) entry which is preliminary data.</text>
</comment>
<evidence type="ECO:0000313" key="2">
    <source>
        <dbReference type="EMBL" id="GMN61359.1"/>
    </source>
</evidence>
<dbReference type="Proteomes" id="UP001187192">
    <property type="component" value="Unassembled WGS sequence"/>
</dbReference>
<accession>A0AA88J4V1</accession>
<name>A0AA88J4V1_FICCA</name>
<dbReference type="AlphaFoldDB" id="A0AA88J4V1"/>
<keyword evidence="3" id="KW-1185">Reference proteome</keyword>
<evidence type="ECO:0000313" key="3">
    <source>
        <dbReference type="Proteomes" id="UP001187192"/>
    </source>
</evidence>
<evidence type="ECO:0000313" key="1">
    <source>
        <dbReference type="EMBL" id="GMN61296.1"/>
    </source>
</evidence>
<gene>
    <name evidence="1" type="ORF">TIFTF001_030393</name>
    <name evidence="2" type="ORF">TIFTF001_030459</name>
</gene>
<dbReference type="EMBL" id="BTGU01000109">
    <property type="protein sequence ID" value="GMN61296.1"/>
    <property type="molecule type" value="Genomic_DNA"/>
</dbReference>
<sequence>MEVVRYAGETPRAQRGRASWNCCRNVKKKQFHRKKIVWTREGVPKKSRRVTTIEKRRFVSSGLLGIVSKAIAAPICIRCFVGIKLPFLQPSKATTRLTLSLTEMVLQYSKQYVNYTVKNHHYG</sequence>